<evidence type="ECO:0000313" key="9">
    <source>
        <dbReference type="EMBL" id="MXO91099.1"/>
    </source>
</evidence>
<evidence type="ECO:0000259" key="8">
    <source>
        <dbReference type="PROSITE" id="PS50878"/>
    </source>
</evidence>
<dbReference type="InterPro" id="IPR043502">
    <property type="entry name" value="DNA/RNA_pol_sf"/>
</dbReference>
<dbReference type="InterPro" id="IPR000123">
    <property type="entry name" value="Reverse_transcriptase_msDNA"/>
</dbReference>
<keyword evidence="3" id="KW-0479">Metal-binding</keyword>
<evidence type="ECO:0000256" key="2">
    <source>
        <dbReference type="ARBA" id="ARBA00022695"/>
    </source>
</evidence>
<dbReference type="AlphaFoldDB" id="A0A845A088"/>
<reference evidence="9 10" key="1">
    <citation type="submission" date="2019-12" db="EMBL/GenBank/DDBJ databases">
        <title>Genomic-based taxomic classification of the family Erythrobacteraceae.</title>
        <authorList>
            <person name="Xu L."/>
        </authorList>
    </citation>
    <scope>NUCLEOTIDE SEQUENCE [LARGE SCALE GENOMIC DNA]</scope>
    <source>
        <strain evidence="9 10">KCTC 52763</strain>
    </source>
</reference>
<comment type="similarity">
    <text evidence="7">Belongs to the bacterial reverse transcriptase family.</text>
</comment>
<evidence type="ECO:0000256" key="1">
    <source>
        <dbReference type="ARBA" id="ARBA00022679"/>
    </source>
</evidence>
<keyword evidence="4" id="KW-0460">Magnesium</keyword>
<dbReference type="GO" id="GO:0046872">
    <property type="term" value="F:metal ion binding"/>
    <property type="evidence" value="ECO:0007669"/>
    <property type="project" value="UniProtKB-KW"/>
</dbReference>
<dbReference type="InterPro" id="IPR000477">
    <property type="entry name" value="RT_dom"/>
</dbReference>
<keyword evidence="5" id="KW-0695">RNA-directed DNA polymerase</keyword>
<evidence type="ECO:0000256" key="6">
    <source>
        <dbReference type="ARBA" id="ARBA00023118"/>
    </source>
</evidence>
<dbReference type="SUPFAM" id="SSF56672">
    <property type="entry name" value="DNA/RNA polymerases"/>
    <property type="match status" value="1"/>
</dbReference>
<sequence length="300" mass="33980">MSKTKKPWRRKAKKFYPLEASPFYKLQSKKRLASLLFTSLTALRGMADKSVPHYEYWEEQKADGSMRPLCRPHEGLDKTQSRIAYLLACVQTPDYVHAPVPAKTYVTNAASHQGARAFSLLDIESFYPSCKEEKVLAFFRHRMKCSIDVSTLLARLCCDNGSLPQGSSSSPILSYWAYAEMWDAIYTITSNAGNNFTLYLDDLTISGDRVLGNTLWRIRQQIHKHGLQIKESKSRRIIDKPADVTGVIVTNQGLRLPNRQHQKLAHAKSDFSKPGGNRKRKGNVLRGRNAQAVQILNHNS</sequence>
<evidence type="ECO:0000256" key="3">
    <source>
        <dbReference type="ARBA" id="ARBA00022723"/>
    </source>
</evidence>
<organism evidence="9 10">
    <name type="scientific">Pontixanthobacter aquaemixtae</name>
    <dbReference type="NCBI Taxonomy" id="1958940"/>
    <lineage>
        <taxon>Bacteria</taxon>
        <taxon>Pseudomonadati</taxon>
        <taxon>Pseudomonadota</taxon>
        <taxon>Alphaproteobacteria</taxon>
        <taxon>Sphingomonadales</taxon>
        <taxon>Erythrobacteraceae</taxon>
        <taxon>Pontixanthobacter</taxon>
    </lineage>
</organism>
<dbReference type="EMBL" id="WTYX01000002">
    <property type="protein sequence ID" value="MXO91099.1"/>
    <property type="molecule type" value="Genomic_DNA"/>
</dbReference>
<dbReference type="GO" id="GO:0003723">
    <property type="term" value="F:RNA binding"/>
    <property type="evidence" value="ECO:0007669"/>
    <property type="project" value="InterPro"/>
</dbReference>
<dbReference type="GO" id="GO:0051607">
    <property type="term" value="P:defense response to virus"/>
    <property type="evidence" value="ECO:0007669"/>
    <property type="project" value="UniProtKB-KW"/>
</dbReference>
<dbReference type="Pfam" id="PF00078">
    <property type="entry name" value="RVT_1"/>
    <property type="match status" value="1"/>
</dbReference>
<evidence type="ECO:0000256" key="5">
    <source>
        <dbReference type="ARBA" id="ARBA00022918"/>
    </source>
</evidence>
<dbReference type="Proteomes" id="UP000442714">
    <property type="component" value="Unassembled WGS sequence"/>
</dbReference>
<dbReference type="GO" id="GO:0003964">
    <property type="term" value="F:RNA-directed DNA polymerase activity"/>
    <property type="evidence" value="ECO:0007669"/>
    <property type="project" value="UniProtKB-KW"/>
</dbReference>
<name>A0A845A088_9SPHN</name>
<dbReference type="PRINTS" id="PR00866">
    <property type="entry name" value="RNADNAPOLMS"/>
</dbReference>
<keyword evidence="6" id="KW-0051">Antiviral defense</keyword>
<comment type="caution">
    <text evidence="9">The sequence shown here is derived from an EMBL/GenBank/DDBJ whole genome shotgun (WGS) entry which is preliminary data.</text>
</comment>
<dbReference type="CDD" id="cd03487">
    <property type="entry name" value="RT_Bac_retron_II"/>
    <property type="match status" value="1"/>
</dbReference>
<feature type="domain" description="Reverse transcriptase" evidence="8">
    <location>
        <begin position="40"/>
        <end position="249"/>
    </location>
</feature>
<evidence type="ECO:0000256" key="7">
    <source>
        <dbReference type="ARBA" id="ARBA00034120"/>
    </source>
</evidence>
<keyword evidence="10" id="KW-1185">Reference proteome</keyword>
<keyword evidence="1" id="KW-0808">Transferase</keyword>
<gene>
    <name evidence="9" type="ORF">GRI41_09720</name>
</gene>
<protein>
    <recommendedName>
        <fullName evidence="8">Reverse transcriptase domain-containing protein</fullName>
    </recommendedName>
</protein>
<dbReference type="PROSITE" id="PS50878">
    <property type="entry name" value="RT_POL"/>
    <property type="match status" value="1"/>
</dbReference>
<keyword evidence="2" id="KW-0548">Nucleotidyltransferase</keyword>
<evidence type="ECO:0000313" key="10">
    <source>
        <dbReference type="Proteomes" id="UP000442714"/>
    </source>
</evidence>
<dbReference type="OrthoDB" id="7055795at2"/>
<dbReference type="RefSeq" id="WP_160604822.1">
    <property type="nucleotide sequence ID" value="NZ_WTYX01000002.1"/>
</dbReference>
<accession>A0A845A088</accession>
<evidence type="ECO:0000256" key="4">
    <source>
        <dbReference type="ARBA" id="ARBA00022842"/>
    </source>
</evidence>
<proteinExistence type="inferred from homology"/>